<organism evidence="1">
    <name type="scientific">Collinsella aerofaciens</name>
    <dbReference type="NCBI Taxonomy" id="74426"/>
    <lineage>
        <taxon>Bacteria</taxon>
        <taxon>Bacillati</taxon>
        <taxon>Actinomycetota</taxon>
        <taxon>Coriobacteriia</taxon>
        <taxon>Coriobacteriales</taxon>
        <taxon>Coriobacteriaceae</taxon>
        <taxon>Collinsella</taxon>
    </lineage>
</organism>
<dbReference type="AlphaFoldDB" id="A0A6N3CMW4"/>
<protein>
    <recommendedName>
        <fullName evidence="2">Integrase catalytic domain-containing protein</fullName>
    </recommendedName>
</protein>
<evidence type="ECO:0008006" key="2">
    <source>
        <dbReference type="Google" id="ProtNLM"/>
    </source>
</evidence>
<accession>A0A6N3CMW4</accession>
<name>A0A6N3CMW4_9ACTN</name>
<evidence type="ECO:0000313" key="1">
    <source>
        <dbReference type="EMBL" id="VYU18070.1"/>
    </source>
</evidence>
<dbReference type="EMBL" id="CACRTW010000027">
    <property type="protein sequence ID" value="VYU18070.1"/>
    <property type="molecule type" value="Genomic_DNA"/>
</dbReference>
<reference evidence="1" key="1">
    <citation type="submission" date="2019-11" db="EMBL/GenBank/DDBJ databases">
        <authorList>
            <person name="Feng L."/>
        </authorList>
    </citation>
    <scope>NUCLEOTIDE SEQUENCE</scope>
    <source>
        <strain evidence="1">CaerofaciensLFYP39</strain>
    </source>
</reference>
<gene>
    <name evidence="1" type="ORF">CALFYP39_01627</name>
</gene>
<sequence length="42" mass="5038">MNVGESQQFRRDLFEQLKVVYDRAMVHSTLRCMSPTEFEEDN</sequence>
<proteinExistence type="predicted"/>